<dbReference type="CDD" id="cd21115">
    <property type="entry name" value="legumain_C"/>
    <property type="match status" value="1"/>
</dbReference>
<dbReference type="FunFam" id="3.40.50.1460:FF:000006">
    <property type="entry name" value="Legumain"/>
    <property type="match status" value="1"/>
</dbReference>
<evidence type="ECO:0000256" key="3">
    <source>
        <dbReference type="ARBA" id="ARBA00012628"/>
    </source>
</evidence>
<evidence type="ECO:0000256" key="1">
    <source>
        <dbReference type="ARBA" id="ARBA00000810"/>
    </source>
</evidence>
<keyword evidence="5" id="KW-0732">Signal</keyword>
<dbReference type="PIRSF" id="PIRSF019663">
    <property type="entry name" value="Legumain"/>
    <property type="match status" value="1"/>
</dbReference>
<evidence type="ECO:0000313" key="10">
    <source>
        <dbReference type="Proteomes" id="UP000050761"/>
    </source>
</evidence>
<feature type="domain" description="Legumain prodomain" evidence="9">
    <location>
        <begin position="299"/>
        <end position="388"/>
    </location>
</feature>
<reference evidence="11" key="1">
    <citation type="submission" date="2019-09" db="UniProtKB">
        <authorList>
            <consortium name="WormBaseParasite"/>
        </authorList>
    </citation>
    <scope>IDENTIFICATION</scope>
</reference>
<name>A0A8L8JU57_HELPZ</name>
<dbReference type="Pfam" id="PF01650">
    <property type="entry name" value="Peptidase_C13"/>
    <property type="match status" value="1"/>
</dbReference>
<dbReference type="AlphaFoldDB" id="A0A8L8JU57"/>
<feature type="active site" description="Nucleophile" evidence="8">
    <location>
        <position position="191"/>
    </location>
</feature>
<dbReference type="GO" id="GO:0005773">
    <property type="term" value="C:vacuole"/>
    <property type="evidence" value="ECO:0007669"/>
    <property type="project" value="GOC"/>
</dbReference>
<keyword evidence="6" id="KW-0378">Hydrolase</keyword>
<evidence type="ECO:0000256" key="6">
    <source>
        <dbReference type="ARBA" id="ARBA00022801"/>
    </source>
</evidence>
<evidence type="ECO:0000256" key="4">
    <source>
        <dbReference type="ARBA" id="ARBA00022670"/>
    </source>
</evidence>
<evidence type="ECO:0000256" key="8">
    <source>
        <dbReference type="PIRSR" id="PIRSR019663-1"/>
    </source>
</evidence>
<comment type="catalytic activity">
    <reaction evidence="1">
        <text>Hydrolysis of proteins and small molecule substrates at -Asn-|-Xaa- bonds.</text>
        <dbReference type="EC" id="3.4.22.34"/>
    </reaction>
</comment>
<keyword evidence="7" id="KW-0788">Thiol protease</keyword>
<comment type="similarity">
    <text evidence="2">Belongs to the peptidase C13 family.</text>
</comment>
<dbReference type="WBParaSite" id="HPBE_0000623701-mRNA-1">
    <property type="protein sequence ID" value="HPBE_0000623701-mRNA-1"/>
    <property type="gene ID" value="HPBE_0000623701"/>
</dbReference>
<dbReference type="Gene3D" id="3.40.50.1460">
    <property type="match status" value="1"/>
</dbReference>
<evidence type="ECO:0000256" key="2">
    <source>
        <dbReference type="ARBA" id="ARBA00009941"/>
    </source>
</evidence>
<keyword evidence="4" id="KW-0645">Protease</keyword>
<keyword evidence="10" id="KW-1185">Reference proteome</keyword>
<dbReference type="GO" id="GO:0051603">
    <property type="term" value="P:proteolysis involved in protein catabolic process"/>
    <property type="evidence" value="ECO:0007669"/>
    <property type="project" value="TreeGrafter"/>
</dbReference>
<sequence length="398" mass="45578">LQQPPSGQLYAVLVAGSDGWWNYRHQVGKFGIRHASRKRRNRTVIWASSPTEYTQADVARSYHTLIDHGVSAENIILMMKDDIAHNEENPFPGQLFNEPHGPNVYEGVKIDYKACAENGDDVTPENFLAVLKGDDKGVHGGNGRVLKTTEKDRIFVYFSDHGGTGMISFPDEVWMHSHKRYSQLVFYLEACESGSMFHKVLKNNINVYAITAANPDESSFAVYCDNDMDLPCLGDEFSVNWMQDSDERSNAEETLDEQFKRVKQETKESHVMHYGNLSIAKEPITWFEGQGSSQRKTTFVKDRQVIESVYSRIINDLVEDPQERVRMFRDRSHVENLDCHHDVVRAFDAFCIDVNKFDYALKYIYVLNNLCTKFNDSTKILKTMVGSCAGTRHHFFKS</sequence>
<dbReference type="InterPro" id="IPR046427">
    <property type="entry name" value="Legumain_prodom_sf"/>
</dbReference>
<dbReference type="InterPro" id="IPR001096">
    <property type="entry name" value="Peptidase_C13"/>
</dbReference>
<evidence type="ECO:0000259" key="9">
    <source>
        <dbReference type="Pfam" id="PF20985"/>
    </source>
</evidence>
<evidence type="ECO:0000256" key="5">
    <source>
        <dbReference type="ARBA" id="ARBA00022729"/>
    </source>
</evidence>
<dbReference type="Gene3D" id="1.10.132.130">
    <property type="match status" value="1"/>
</dbReference>
<dbReference type="PANTHER" id="PTHR12000:SF42">
    <property type="entry name" value="LEGUMAIN"/>
    <property type="match status" value="1"/>
</dbReference>
<dbReference type="Proteomes" id="UP000050761">
    <property type="component" value="Unassembled WGS sequence"/>
</dbReference>
<evidence type="ECO:0000313" key="11">
    <source>
        <dbReference type="WBParaSite" id="HPBE_0000623701-mRNA-1"/>
    </source>
</evidence>
<organism evidence="10 11">
    <name type="scientific">Heligmosomoides polygyrus</name>
    <name type="common">Parasitic roundworm</name>
    <dbReference type="NCBI Taxonomy" id="6339"/>
    <lineage>
        <taxon>Eukaryota</taxon>
        <taxon>Metazoa</taxon>
        <taxon>Ecdysozoa</taxon>
        <taxon>Nematoda</taxon>
        <taxon>Chromadorea</taxon>
        <taxon>Rhabditida</taxon>
        <taxon>Rhabditina</taxon>
        <taxon>Rhabditomorpha</taxon>
        <taxon>Strongyloidea</taxon>
        <taxon>Heligmosomidae</taxon>
        <taxon>Heligmosomoides</taxon>
    </lineage>
</organism>
<dbReference type="InterPro" id="IPR048501">
    <property type="entry name" value="Legum_prodom"/>
</dbReference>
<accession>A0A8L8JU57</accession>
<evidence type="ECO:0000256" key="7">
    <source>
        <dbReference type="ARBA" id="ARBA00022807"/>
    </source>
</evidence>
<dbReference type="Pfam" id="PF20985">
    <property type="entry name" value="Legum_prodom"/>
    <property type="match status" value="1"/>
</dbReference>
<dbReference type="GO" id="GO:0004197">
    <property type="term" value="F:cysteine-type endopeptidase activity"/>
    <property type="evidence" value="ECO:0007669"/>
    <property type="project" value="UniProtKB-EC"/>
</dbReference>
<dbReference type="EC" id="3.4.22.34" evidence="3"/>
<dbReference type="GO" id="GO:0006624">
    <property type="term" value="P:vacuolar protein processing"/>
    <property type="evidence" value="ECO:0007669"/>
    <property type="project" value="TreeGrafter"/>
</dbReference>
<proteinExistence type="inferred from homology"/>
<protein>
    <recommendedName>
        <fullName evidence="3">legumain</fullName>
        <ecNumber evidence="3">3.4.22.34</ecNumber>
    </recommendedName>
</protein>
<feature type="active site" evidence="8">
    <location>
        <position position="161"/>
    </location>
</feature>
<dbReference type="PANTHER" id="PTHR12000">
    <property type="entry name" value="HEMOGLOBINASE FAMILY MEMBER"/>
    <property type="match status" value="1"/>
</dbReference>